<protein>
    <submittedName>
        <fullName evidence="6">T9SS type A sorting domain-containing protein</fullName>
    </submittedName>
</protein>
<dbReference type="PANTHER" id="PTHR31683">
    <property type="entry name" value="PECTATE LYASE 18-RELATED"/>
    <property type="match status" value="1"/>
</dbReference>
<reference evidence="6 8" key="1">
    <citation type="submission" date="2023-09" db="EMBL/GenBank/DDBJ databases">
        <title>Flavobacterium sp. a novel bacteria isolate from Pepper rhizosphere.</title>
        <authorList>
            <person name="Peng Y."/>
            <person name="Lee J."/>
        </authorList>
    </citation>
    <scope>NUCLEOTIDE SEQUENCE</scope>
    <source>
        <strain evidence="6">PMR2A8</strain>
        <strain evidence="7 8">PMTSA4</strain>
    </source>
</reference>
<keyword evidence="2 3" id="KW-0456">Lyase</keyword>
<sequence>MKRILFYVTIMFASINLWAQPVIIQSSGWMECAYVKWEPVAGADSYNVYYTGGTFTNQIIDTQLIRNYGSYYRADVLGLAPGTYTIKVVPVTGGVEGTPSVSNNITVSAHDRNGFAFEGGRIPGAYNLNGTLKANAVVLYITQNNKNTVSMNVTGATVNPCVGLQTILDGFKKGLDTRPLSVRLIGNITDLNYMLNGDIVIENKNNINSSITFEGVGSDALVNGWGVRVKKGSNIEIRNLGFMLTNASEGDNVGLQQDNDHIWVHNCDMFYGAAGGDADQAKGDGALDCKRSTYVTMSYNHFWDTGKSNLLGLSESGPGLYATYHHNWYDHSDSRHPRVRTYSAHVYNNYFDGNSKYGAGSTMASSLFLEGNYFRNCKYPMLISQQGTDIYNGSVGTFSGEEGGIIKAFNNVMSGQTRYVPYDATNYPVQFDAYEVTTRSQTVPSSITALLGGTSYNNFDTNPTLYVNSLVVDDPTVAKDKVIAFSGRVGGGDISWTFNNAVDDPSSTVNTGLAALLNNYSSGIVSIQGDAPSTTSSQTLIIPNNNDQTVLSGAMTDMVFTWGGTATDVTVTGLPSNGIDFVKDMTARTVTVSGTPTGDVTFTVTTSGPTGTPVSGSGTIATTNVPNGDEIHNFTLQTLNSTFYTFTSCNMNSTAGSTTYDGLTLTARMKVESATNVSYTTPDVSTLTLVFDPTFSGTIKLDNVSYTASNGVVIIPSVPAGAHAITKGSVANLFYIKTEYTALGVGEINNSPKLTLYPNPVTNELNITTSNSSSIEKVAVYNLLGQLVKNANGDIRTIDMSDLNTGTYFVKVYTNQGIIDRKIIKR</sequence>
<dbReference type="InterPro" id="IPR012334">
    <property type="entry name" value="Pectin_lyas_fold"/>
</dbReference>
<dbReference type="AlphaFoldDB" id="A0AA96ET94"/>
<evidence type="ECO:0000256" key="1">
    <source>
        <dbReference type="ARBA" id="ARBA00022729"/>
    </source>
</evidence>
<accession>A0AA96ET94</accession>
<dbReference type="GO" id="GO:0005576">
    <property type="term" value="C:extracellular region"/>
    <property type="evidence" value="ECO:0007669"/>
    <property type="project" value="UniProtKB-SubCell"/>
</dbReference>
<keyword evidence="3" id="KW-0624">Polysaccharide degradation</keyword>
<comment type="similarity">
    <text evidence="3">Belongs to the polysaccharide lyase 1 family.</text>
</comment>
<dbReference type="InterPro" id="IPR036116">
    <property type="entry name" value="FN3_sf"/>
</dbReference>
<feature type="domain" description="Pectate lyase" evidence="5">
    <location>
        <begin position="196"/>
        <end position="380"/>
    </location>
</feature>
<dbReference type="InterPro" id="IPR011050">
    <property type="entry name" value="Pectin_lyase_fold/virulence"/>
</dbReference>
<dbReference type="GO" id="GO:0000272">
    <property type="term" value="P:polysaccharide catabolic process"/>
    <property type="evidence" value="ECO:0007669"/>
    <property type="project" value="UniProtKB-KW"/>
</dbReference>
<dbReference type="Proteomes" id="UP001304515">
    <property type="component" value="Chromosome"/>
</dbReference>
<dbReference type="Pfam" id="PF18283">
    <property type="entry name" value="CBM77"/>
    <property type="match status" value="1"/>
</dbReference>
<dbReference type="NCBIfam" id="TIGR04183">
    <property type="entry name" value="Por_Secre_tail"/>
    <property type="match status" value="1"/>
</dbReference>
<dbReference type="EMBL" id="CP134890">
    <property type="protein sequence ID" value="WNM21807.1"/>
    <property type="molecule type" value="Genomic_DNA"/>
</dbReference>
<dbReference type="PANTHER" id="PTHR31683:SF18">
    <property type="entry name" value="PECTATE LYASE 21-RELATED"/>
    <property type="match status" value="1"/>
</dbReference>
<evidence type="ECO:0000313" key="7">
    <source>
        <dbReference type="EMBL" id="WNM21807.1"/>
    </source>
</evidence>
<evidence type="ECO:0000256" key="2">
    <source>
        <dbReference type="ARBA" id="ARBA00023239"/>
    </source>
</evidence>
<dbReference type="InterPro" id="IPR003961">
    <property type="entry name" value="FN3_dom"/>
</dbReference>
<dbReference type="InterPro" id="IPR002022">
    <property type="entry name" value="Pec_lyase"/>
</dbReference>
<proteinExistence type="inferred from homology"/>
<evidence type="ECO:0000256" key="3">
    <source>
        <dbReference type="RuleBase" id="RU361173"/>
    </source>
</evidence>
<comment type="subcellular location">
    <subcellularLocation>
        <location evidence="3">Secreted</location>
    </subcellularLocation>
</comment>
<keyword evidence="3" id="KW-0119">Carbohydrate metabolism</keyword>
<dbReference type="GO" id="GO:0030570">
    <property type="term" value="F:pectate lyase activity"/>
    <property type="evidence" value="ECO:0007669"/>
    <property type="project" value="InterPro"/>
</dbReference>
<dbReference type="SUPFAM" id="SSF51126">
    <property type="entry name" value="Pectin lyase-like"/>
    <property type="match status" value="1"/>
</dbReference>
<evidence type="ECO:0000313" key="6">
    <source>
        <dbReference type="EMBL" id="WNM17754.1"/>
    </source>
</evidence>
<organism evidence="6">
    <name type="scientific">Flavobacterium capsici</name>
    <dbReference type="NCBI Taxonomy" id="3075618"/>
    <lineage>
        <taxon>Bacteria</taxon>
        <taxon>Pseudomonadati</taxon>
        <taxon>Bacteroidota</taxon>
        <taxon>Flavobacteriia</taxon>
        <taxon>Flavobacteriales</taxon>
        <taxon>Flavobacteriaceae</taxon>
        <taxon>Flavobacterium</taxon>
    </lineage>
</organism>
<dbReference type="EMBL" id="CP134878">
    <property type="protein sequence ID" value="WNM17754.1"/>
    <property type="molecule type" value="Genomic_DNA"/>
</dbReference>
<dbReference type="CDD" id="cd00063">
    <property type="entry name" value="FN3"/>
    <property type="match status" value="1"/>
</dbReference>
<feature type="signal peptide" evidence="4">
    <location>
        <begin position="1"/>
        <end position="19"/>
    </location>
</feature>
<dbReference type="InterPro" id="IPR026444">
    <property type="entry name" value="Secre_tail"/>
</dbReference>
<dbReference type="Pfam" id="PF00544">
    <property type="entry name" value="Pectate_lyase_4"/>
    <property type="match status" value="1"/>
</dbReference>
<dbReference type="InterPro" id="IPR041253">
    <property type="entry name" value="CBM77"/>
</dbReference>
<dbReference type="SUPFAM" id="SSF49265">
    <property type="entry name" value="Fibronectin type III"/>
    <property type="match status" value="1"/>
</dbReference>
<evidence type="ECO:0000256" key="4">
    <source>
        <dbReference type="SAM" id="SignalP"/>
    </source>
</evidence>
<evidence type="ECO:0000259" key="5">
    <source>
        <dbReference type="SMART" id="SM00656"/>
    </source>
</evidence>
<dbReference type="Pfam" id="PF18962">
    <property type="entry name" value="Por_Secre_tail"/>
    <property type="match status" value="1"/>
</dbReference>
<name>A0AA96ET94_9FLAO</name>
<dbReference type="KEGG" id="fcj:RN605_00275"/>
<dbReference type="Gene3D" id="2.160.20.10">
    <property type="entry name" value="Single-stranded right-handed beta-helix, Pectin lyase-like"/>
    <property type="match status" value="1"/>
</dbReference>
<keyword evidence="1 4" id="KW-0732">Signal</keyword>
<dbReference type="SMART" id="SM00656">
    <property type="entry name" value="Amb_all"/>
    <property type="match status" value="1"/>
</dbReference>
<feature type="chain" id="PRO_5044705093" evidence="4">
    <location>
        <begin position="20"/>
        <end position="826"/>
    </location>
</feature>
<keyword evidence="8" id="KW-1185">Reference proteome</keyword>
<accession>A0AA96J4H1</accession>
<evidence type="ECO:0000313" key="8">
    <source>
        <dbReference type="Proteomes" id="UP001304515"/>
    </source>
</evidence>
<keyword evidence="3" id="KW-0964">Secreted</keyword>
<gene>
    <name evidence="7" type="ORF">RN605_00275</name>
    <name evidence="6" type="ORF">RN608_06975</name>
</gene>
<dbReference type="InterPro" id="IPR045032">
    <property type="entry name" value="PEL"/>
</dbReference>
<dbReference type="RefSeq" id="WP_313321403.1">
    <property type="nucleotide sequence ID" value="NZ_CP134878.1"/>
</dbReference>